<accession>A0A5D4JN65</accession>
<dbReference type="Proteomes" id="UP000323242">
    <property type="component" value="Unassembled WGS sequence"/>
</dbReference>
<organism evidence="3 4">
    <name type="scientific">Streptomyces parvus</name>
    <dbReference type="NCBI Taxonomy" id="66428"/>
    <lineage>
        <taxon>Bacteria</taxon>
        <taxon>Bacillati</taxon>
        <taxon>Actinomycetota</taxon>
        <taxon>Actinomycetes</taxon>
        <taxon>Kitasatosporales</taxon>
        <taxon>Streptomycetaceae</taxon>
        <taxon>Streptomyces</taxon>
    </lineage>
</organism>
<dbReference type="SUPFAM" id="SSF55874">
    <property type="entry name" value="ATPase domain of HSP90 chaperone/DNA topoisomerase II/histidine kinase"/>
    <property type="match status" value="1"/>
</dbReference>
<keyword evidence="1" id="KW-0723">Serine/threonine-protein kinase</keyword>
<feature type="domain" description="Histidine kinase/HSP90-like ATPase" evidence="2">
    <location>
        <begin position="33"/>
        <end position="137"/>
    </location>
</feature>
<dbReference type="GO" id="GO:0004674">
    <property type="term" value="F:protein serine/threonine kinase activity"/>
    <property type="evidence" value="ECO:0007669"/>
    <property type="project" value="UniProtKB-KW"/>
</dbReference>
<gene>
    <name evidence="3" type="ORF">FY004_01760</name>
</gene>
<dbReference type="EMBL" id="VSZQ01000005">
    <property type="protein sequence ID" value="TYR66306.1"/>
    <property type="molecule type" value="Genomic_DNA"/>
</dbReference>
<dbReference type="InterPro" id="IPR003594">
    <property type="entry name" value="HATPase_dom"/>
</dbReference>
<keyword evidence="1" id="KW-0418">Kinase</keyword>
<keyword evidence="3" id="KW-0067">ATP-binding</keyword>
<dbReference type="Pfam" id="PF13581">
    <property type="entry name" value="HATPase_c_2"/>
    <property type="match status" value="1"/>
</dbReference>
<proteinExistence type="predicted"/>
<name>A0A5D4JN65_9ACTN</name>
<dbReference type="CDD" id="cd16936">
    <property type="entry name" value="HATPase_RsbW-like"/>
    <property type="match status" value="1"/>
</dbReference>
<evidence type="ECO:0000313" key="3">
    <source>
        <dbReference type="EMBL" id="TYR66306.1"/>
    </source>
</evidence>
<evidence type="ECO:0000313" key="4">
    <source>
        <dbReference type="Proteomes" id="UP000323242"/>
    </source>
</evidence>
<dbReference type="GO" id="GO:0005524">
    <property type="term" value="F:ATP binding"/>
    <property type="evidence" value="ECO:0007669"/>
    <property type="project" value="UniProtKB-KW"/>
</dbReference>
<evidence type="ECO:0000259" key="2">
    <source>
        <dbReference type="Pfam" id="PF13581"/>
    </source>
</evidence>
<dbReference type="AlphaFoldDB" id="A0A5D4JN65"/>
<dbReference type="InterPro" id="IPR036890">
    <property type="entry name" value="HATPase_C_sf"/>
</dbReference>
<dbReference type="RefSeq" id="WP_148901290.1">
    <property type="nucleotide sequence ID" value="NZ_VSZQ01000005.1"/>
</dbReference>
<keyword evidence="4" id="KW-1185">Reference proteome</keyword>
<keyword evidence="1" id="KW-0808">Transferase</keyword>
<reference evidence="3 4" key="1">
    <citation type="submission" date="2019-08" db="EMBL/GenBank/DDBJ databases">
        <title>Draft genome for granaticin producer strain Streptomyces parvus C05.</title>
        <authorList>
            <person name="Gonzalez-Pimentel J.L."/>
        </authorList>
    </citation>
    <scope>NUCLEOTIDE SEQUENCE [LARGE SCALE GENOMIC DNA]</scope>
    <source>
        <strain evidence="3 4">C05</strain>
    </source>
</reference>
<protein>
    <submittedName>
        <fullName evidence="3">ATP-binding protein</fullName>
    </submittedName>
</protein>
<comment type="caution">
    <text evidence="3">The sequence shown here is derived from an EMBL/GenBank/DDBJ whole genome shotgun (WGS) entry which is preliminary data.</text>
</comment>
<dbReference type="Gene3D" id="3.30.565.10">
    <property type="entry name" value="Histidine kinase-like ATPase, C-terminal domain"/>
    <property type="match status" value="1"/>
</dbReference>
<sequence length="181" mass="19467">MTSTRKTGQFRAVLAHGVEVELATIHLASSGQAVPQSRQFLQEELLGWGFSRKDELTDRILLVASELVTNSVLHGRTRPAEETETLELSLSVQPGAALGILVTDNSPNVPAPVFRPDTADGGRGLRLVSAIADHWTAAPATRDGEVVGKGVWAFFRWPGEAEVPARKREVASSGYTAVEAR</sequence>
<dbReference type="PANTHER" id="PTHR35526:SF3">
    <property type="entry name" value="ANTI-SIGMA-F FACTOR RSBW"/>
    <property type="match status" value="1"/>
</dbReference>
<dbReference type="InterPro" id="IPR050267">
    <property type="entry name" value="Anti-sigma-factor_SerPK"/>
</dbReference>
<dbReference type="PANTHER" id="PTHR35526">
    <property type="entry name" value="ANTI-SIGMA-F FACTOR RSBW-RELATED"/>
    <property type="match status" value="1"/>
</dbReference>
<keyword evidence="3" id="KW-0547">Nucleotide-binding</keyword>
<evidence type="ECO:0000256" key="1">
    <source>
        <dbReference type="ARBA" id="ARBA00022527"/>
    </source>
</evidence>